<evidence type="ECO:0000256" key="1">
    <source>
        <dbReference type="ARBA" id="ARBA00004225"/>
    </source>
</evidence>
<name>A0ABY7EJR1_MYAAR</name>
<feature type="transmembrane region" description="Helical" evidence="11">
    <location>
        <begin position="369"/>
        <end position="391"/>
    </location>
</feature>
<feature type="transmembrane region" description="Helical" evidence="11">
    <location>
        <begin position="288"/>
        <end position="307"/>
    </location>
</feature>
<comment type="subcellular location">
    <subcellularLocation>
        <location evidence="1">Mitochondrion membrane</location>
        <topology evidence="1">Multi-pass membrane protein</topology>
    </subcellularLocation>
</comment>
<dbReference type="EMBL" id="CP111017">
    <property type="protein sequence ID" value="WAR08888.1"/>
    <property type="molecule type" value="Genomic_DNA"/>
</dbReference>
<keyword evidence="4" id="KW-0547">Nucleotide-binding</keyword>
<evidence type="ECO:0000256" key="7">
    <source>
        <dbReference type="ARBA" id="ARBA00023136"/>
    </source>
</evidence>
<evidence type="ECO:0000259" key="12">
    <source>
        <dbReference type="PROSITE" id="PS50893"/>
    </source>
</evidence>
<dbReference type="SUPFAM" id="SSF52540">
    <property type="entry name" value="P-loop containing nucleoside triphosphate hydrolases"/>
    <property type="match status" value="1"/>
</dbReference>
<keyword evidence="6 11" id="KW-1133">Transmembrane helix</keyword>
<dbReference type="InterPro" id="IPR017871">
    <property type="entry name" value="ABC_transporter-like_CS"/>
</dbReference>
<dbReference type="Gene3D" id="3.40.50.300">
    <property type="entry name" value="P-loop containing nucleotide triphosphate hydrolases"/>
    <property type="match status" value="1"/>
</dbReference>
<dbReference type="Proteomes" id="UP001164746">
    <property type="component" value="Chromosome 6"/>
</dbReference>
<dbReference type="InterPro" id="IPR039421">
    <property type="entry name" value="Type_1_exporter"/>
</dbReference>
<dbReference type="PROSITE" id="PS50893">
    <property type="entry name" value="ABC_TRANSPORTER_2"/>
    <property type="match status" value="1"/>
</dbReference>
<dbReference type="PANTHER" id="PTHR24221">
    <property type="entry name" value="ATP-BINDING CASSETTE SUB-FAMILY B"/>
    <property type="match status" value="1"/>
</dbReference>
<evidence type="ECO:0000256" key="6">
    <source>
        <dbReference type="ARBA" id="ARBA00022989"/>
    </source>
</evidence>
<keyword evidence="2" id="KW-0813">Transport</keyword>
<feature type="transmembrane region" description="Helical" evidence="11">
    <location>
        <begin position="177"/>
        <end position="194"/>
    </location>
</feature>
<feature type="domain" description="ABC transmembrane type-1" evidence="13">
    <location>
        <begin position="137"/>
        <end position="431"/>
    </location>
</feature>
<evidence type="ECO:0000313" key="14">
    <source>
        <dbReference type="EMBL" id="WAR08888.1"/>
    </source>
</evidence>
<dbReference type="SUPFAM" id="SSF90123">
    <property type="entry name" value="ABC transporter transmembrane region"/>
    <property type="match status" value="1"/>
</dbReference>
<evidence type="ECO:0000256" key="2">
    <source>
        <dbReference type="ARBA" id="ARBA00022448"/>
    </source>
</evidence>
<dbReference type="InterPro" id="IPR027417">
    <property type="entry name" value="P-loop_NTPase"/>
</dbReference>
<evidence type="ECO:0000313" key="15">
    <source>
        <dbReference type="Proteomes" id="UP001164746"/>
    </source>
</evidence>
<dbReference type="InterPro" id="IPR003593">
    <property type="entry name" value="AAA+_ATPase"/>
</dbReference>
<dbReference type="Pfam" id="PF00005">
    <property type="entry name" value="ABC_tran"/>
    <property type="match status" value="1"/>
</dbReference>
<dbReference type="InterPro" id="IPR036640">
    <property type="entry name" value="ABC1_TM_sf"/>
</dbReference>
<organism evidence="14 15">
    <name type="scientific">Mya arenaria</name>
    <name type="common">Soft-shell clam</name>
    <dbReference type="NCBI Taxonomy" id="6604"/>
    <lineage>
        <taxon>Eukaryota</taxon>
        <taxon>Metazoa</taxon>
        <taxon>Spiralia</taxon>
        <taxon>Lophotrochozoa</taxon>
        <taxon>Mollusca</taxon>
        <taxon>Bivalvia</taxon>
        <taxon>Autobranchia</taxon>
        <taxon>Heteroconchia</taxon>
        <taxon>Euheterodonta</taxon>
        <taxon>Imparidentia</taxon>
        <taxon>Neoheterodontei</taxon>
        <taxon>Myida</taxon>
        <taxon>Myoidea</taxon>
        <taxon>Myidae</taxon>
        <taxon>Mya</taxon>
    </lineage>
</organism>
<protein>
    <recommendedName>
        <fullName evidence="8">Iron-sulfur clusters transporter ABCB7, mitochondrial</fullName>
    </recommendedName>
    <alternativeName>
        <fullName evidence="9">ATP-binding cassette sub-family B member 7, mitochondrial</fullName>
    </alternativeName>
</protein>
<feature type="domain" description="ABC transporter" evidence="12">
    <location>
        <begin position="467"/>
        <end position="702"/>
    </location>
</feature>
<dbReference type="CDD" id="cd18582">
    <property type="entry name" value="ABC_6TM_ATM1_ABCB7"/>
    <property type="match status" value="1"/>
</dbReference>
<proteinExistence type="predicted"/>
<dbReference type="InterPro" id="IPR011527">
    <property type="entry name" value="ABC1_TM_dom"/>
</dbReference>
<gene>
    <name evidence="14" type="ORF">MAR_018846</name>
</gene>
<evidence type="ECO:0000256" key="4">
    <source>
        <dbReference type="ARBA" id="ARBA00022741"/>
    </source>
</evidence>
<dbReference type="Gene3D" id="1.20.1560.10">
    <property type="entry name" value="ABC transporter type 1, transmembrane domain"/>
    <property type="match status" value="1"/>
</dbReference>
<keyword evidence="15" id="KW-1185">Reference proteome</keyword>
<evidence type="ECO:0000256" key="3">
    <source>
        <dbReference type="ARBA" id="ARBA00022692"/>
    </source>
</evidence>
<dbReference type="Pfam" id="PF00664">
    <property type="entry name" value="ABC_membrane"/>
    <property type="match status" value="1"/>
</dbReference>
<evidence type="ECO:0000259" key="13">
    <source>
        <dbReference type="PROSITE" id="PS50929"/>
    </source>
</evidence>
<dbReference type="PANTHER" id="PTHR24221:SF402">
    <property type="entry name" value="IRON-SULFUR CLUSTERS TRANSPORTER ABCB7, MITOCHONDRIAL"/>
    <property type="match status" value="1"/>
</dbReference>
<evidence type="ECO:0000256" key="11">
    <source>
        <dbReference type="SAM" id="Phobius"/>
    </source>
</evidence>
<evidence type="ECO:0000256" key="9">
    <source>
        <dbReference type="ARBA" id="ARBA00042945"/>
    </source>
</evidence>
<accession>A0ABY7EJR1</accession>
<dbReference type="PROSITE" id="PS00211">
    <property type="entry name" value="ABC_TRANSPORTER_1"/>
    <property type="match status" value="1"/>
</dbReference>
<evidence type="ECO:0000256" key="5">
    <source>
        <dbReference type="ARBA" id="ARBA00022840"/>
    </source>
</evidence>
<evidence type="ECO:0000256" key="10">
    <source>
        <dbReference type="ARBA" id="ARBA00048046"/>
    </source>
</evidence>
<feature type="transmembrane region" description="Helical" evidence="11">
    <location>
        <begin position="136"/>
        <end position="157"/>
    </location>
</feature>
<comment type="catalytic activity">
    <reaction evidence="10">
        <text>(glutathione)4[2Fe(III)-2S] cluster(in) + ATP + H2O = (glutathione)4[2Fe(III)-2S] cluster(out) + ADP + phosphate + H(+)</text>
        <dbReference type="Rhea" id="RHEA:67028"/>
        <dbReference type="ChEBI" id="CHEBI:15377"/>
        <dbReference type="ChEBI" id="CHEBI:15378"/>
        <dbReference type="ChEBI" id="CHEBI:30616"/>
        <dbReference type="ChEBI" id="CHEBI:43474"/>
        <dbReference type="ChEBI" id="CHEBI:167627"/>
        <dbReference type="ChEBI" id="CHEBI:456216"/>
    </reaction>
    <physiologicalReaction direction="left-to-right" evidence="10">
        <dbReference type="Rhea" id="RHEA:67029"/>
    </physiologicalReaction>
</comment>
<reference evidence="14" key="1">
    <citation type="submission" date="2022-11" db="EMBL/GenBank/DDBJ databases">
        <title>Centuries of genome instability and evolution in soft-shell clam transmissible cancer (bioRxiv).</title>
        <authorList>
            <person name="Hart S.F.M."/>
            <person name="Yonemitsu M.A."/>
            <person name="Giersch R.M."/>
            <person name="Beal B.F."/>
            <person name="Arriagada G."/>
            <person name="Davis B.W."/>
            <person name="Ostrander E.A."/>
            <person name="Goff S.P."/>
            <person name="Metzger M.J."/>
        </authorList>
    </citation>
    <scope>NUCLEOTIDE SEQUENCE</scope>
    <source>
        <strain evidence="14">MELC-2E11</strain>
        <tissue evidence="14">Siphon/mantle</tissue>
    </source>
</reference>
<sequence>MSLSILWKCQSKNPKLRLLFNTNQSISVKNSINKFSTKSFLRNSTRSLSCYRIPQKRDEFNKPGFYKSTLFSNCRKPLLQVPPYHVVWRTCFHPGASNMAPSDPSGIPPKAGGKEIISMMLHYLWPADKPEIRRRVVLAMGLLISSKLVTVGVPFIFKHAVDFLNQPENWLNVDNPGATILTSATAIVIAYGVGRTTANGFSELKNAVIATVSQDSMRRVAKNVFTHLHNLDLSFHLSRQTGALSKAIDRGNRGIDYVLRSVVFNVLPTLFEVGLVTGVLWYKCGSEFAAVTIGCIGTYTVFTLLVTQWRTKIRVEMNQAEGEAGNKAIDSLINYETVKYFNNEKYEVDRYDKILARYEKKSLKTLQSLALLNWGQNAIFSVGLTAIMVLASNNIMAGTMTVGDLVMVNSLLFQLSIPLNFIGSLYREVRQSLIDMATMFNLLSIKPSITIKPNAPILDVNAQNSTVTFDDVSFEYVKGQKILNGLSFSVPAGKKVAIVGGSGSGKSTIVRLLYRFFDPMTGSVQINGQNVQDVNLDSIRRAIGIVPQDCVLFHDTVFNNIHYGDLSKSADDVFSAAKMAEIHNTIINRFPNQYETEVGERGLKLSGGEKQRVAIARAIMKDPPIFVYDEATSSLDTITEQNILTALRSVTKGRTTLVIAHRLSTVVDADEIIVLEHGRVAERGNHFELMMKPDSLYKHLWEKQSFVNYDNSNYNNNVDIAEEIKG</sequence>
<dbReference type="SMART" id="SM00382">
    <property type="entry name" value="AAA"/>
    <property type="match status" value="1"/>
</dbReference>
<evidence type="ECO:0000256" key="8">
    <source>
        <dbReference type="ARBA" id="ARBA00041016"/>
    </source>
</evidence>
<keyword evidence="7 11" id="KW-0472">Membrane</keyword>
<dbReference type="InterPro" id="IPR003439">
    <property type="entry name" value="ABC_transporter-like_ATP-bd"/>
</dbReference>
<keyword evidence="5" id="KW-0067">ATP-binding</keyword>
<dbReference type="PROSITE" id="PS50929">
    <property type="entry name" value="ABC_TM1F"/>
    <property type="match status" value="1"/>
</dbReference>
<keyword evidence="3 11" id="KW-0812">Transmembrane</keyword>
<feature type="transmembrane region" description="Helical" evidence="11">
    <location>
        <begin position="262"/>
        <end position="282"/>
    </location>
</feature>